<evidence type="ECO:0000256" key="1">
    <source>
        <dbReference type="ARBA" id="ARBA00004496"/>
    </source>
</evidence>
<evidence type="ECO:0000256" key="2">
    <source>
        <dbReference type="ARBA" id="ARBA00022490"/>
    </source>
</evidence>
<protein>
    <recommendedName>
        <fullName evidence="4">Citrate lyase acyl carrier protein</fullName>
    </recommendedName>
    <alternativeName>
        <fullName evidence="4">Citrate lyase gamma chain</fullName>
    </alternativeName>
</protein>
<dbReference type="PIRSF" id="PIRSF002736">
    <property type="entry name" value="Citrt_lyas_gamma"/>
    <property type="match status" value="1"/>
</dbReference>
<feature type="modified residue" description="O-(phosphoribosyl dephospho-coenzyme A)serine" evidence="4 5">
    <location>
        <position position="17"/>
    </location>
</feature>
<dbReference type="EMBL" id="AZDV01000015">
    <property type="protein sequence ID" value="KRK95183.1"/>
    <property type="molecule type" value="Genomic_DNA"/>
</dbReference>
<evidence type="ECO:0000256" key="4">
    <source>
        <dbReference type="HAMAP-Rule" id="MF_00805"/>
    </source>
</evidence>
<comment type="similarity">
    <text evidence="4">Belongs to the CitD family.</text>
</comment>
<reference evidence="6 7" key="1">
    <citation type="journal article" date="2015" name="Genome Announc.">
        <title>Expanding the biotechnology potential of lactobacilli through comparative genomics of 213 strains and associated genera.</title>
        <authorList>
            <person name="Sun Z."/>
            <person name="Harris H.M."/>
            <person name="McCann A."/>
            <person name="Guo C."/>
            <person name="Argimon S."/>
            <person name="Zhang W."/>
            <person name="Yang X."/>
            <person name="Jeffery I.B."/>
            <person name="Cooney J.C."/>
            <person name="Kagawa T.F."/>
            <person name="Liu W."/>
            <person name="Song Y."/>
            <person name="Salvetti E."/>
            <person name="Wrobel A."/>
            <person name="Rasinkangas P."/>
            <person name="Parkhill J."/>
            <person name="Rea M.C."/>
            <person name="O'Sullivan O."/>
            <person name="Ritari J."/>
            <person name="Douillard F.P."/>
            <person name="Paul Ross R."/>
            <person name="Yang R."/>
            <person name="Briner A.E."/>
            <person name="Felis G.E."/>
            <person name="de Vos W.M."/>
            <person name="Barrangou R."/>
            <person name="Klaenhammer T.R."/>
            <person name="Caufield P.W."/>
            <person name="Cui Y."/>
            <person name="Zhang H."/>
            <person name="O'Toole P.W."/>
        </authorList>
    </citation>
    <scope>NUCLEOTIDE SEQUENCE [LARGE SCALE GENOMIC DNA]</scope>
    <source>
        <strain evidence="6 7">DSM 19394</strain>
    </source>
</reference>
<accession>A0A0R1LHG9</accession>
<dbReference type="Pfam" id="PF06857">
    <property type="entry name" value="ACP"/>
    <property type="match status" value="1"/>
</dbReference>
<dbReference type="Proteomes" id="UP000051955">
    <property type="component" value="Unassembled WGS sequence"/>
</dbReference>
<name>A0A0R1LHG9_9LACO</name>
<dbReference type="AlphaFoldDB" id="A0A0R1LHG9"/>
<comment type="caution">
    <text evidence="6">The sequence shown here is derived from an EMBL/GenBank/DDBJ whole genome shotgun (WGS) entry which is preliminary data.</text>
</comment>
<organism evidence="6 7">
    <name type="scientific">Levilactobacillus acidifarinae DSM 19394 = JCM 15949</name>
    <dbReference type="NCBI Taxonomy" id="1423715"/>
    <lineage>
        <taxon>Bacteria</taxon>
        <taxon>Bacillati</taxon>
        <taxon>Bacillota</taxon>
        <taxon>Bacilli</taxon>
        <taxon>Lactobacillales</taxon>
        <taxon>Lactobacillaceae</taxon>
        <taxon>Levilactobacillus</taxon>
    </lineage>
</organism>
<dbReference type="NCBIfam" id="TIGR01608">
    <property type="entry name" value="citD"/>
    <property type="match status" value="1"/>
</dbReference>
<proteinExistence type="inferred from homology"/>
<comment type="subunit">
    <text evidence="4">Oligomer with a subunit composition of (alpha,beta,gamma)6.</text>
</comment>
<evidence type="ECO:0000313" key="6">
    <source>
        <dbReference type="EMBL" id="KRK95183.1"/>
    </source>
</evidence>
<comment type="subcellular location">
    <subcellularLocation>
        <location evidence="1 4">Cytoplasm</location>
    </subcellularLocation>
</comment>
<keyword evidence="2 4" id="KW-0963">Cytoplasm</keyword>
<gene>
    <name evidence="4" type="primary">citD</name>
    <name evidence="6" type="ORF">FD25_GL001566</name>
</gene>
<dbReference type="InterPro" id="IPR023439">
    <property type="entry name" value="Mal_deCO2ase/Cit_lyase_ACP"/>
</dbReference>
<dbReference type="HAMAP" id="MF_00805">
    <property type="entry name" value="CitD"/>
    <property type="match status" value="1"/>
</dbReference>
<dbReference type="PATRIC" id="fig|1423715.3.peg.1603"/>
<keyword evidence="7" id="KW-1185">Reference proteome</keyword>
<dbReference type="STRING" id="1423715.FD25_GL001566"/>
<evidence type="ECO:0000256" key="3">
    <source>
        <dbReference type="ARBA" id="ARBA00022553"/>
    </source>
</evidence>
<dbReference type="GO" id="GO:0005737">
    <property type="term" value="C:cytoplasm"/>
    <property type="evidence" value="ECO:0007669"/>
    <property type="project" value="UniProtKB-SubCell"/>
</dbReference>
<evidence type="ECO:0000256" key="5">
    <source>
        <dbReference type="PIRSR" id="PIRSR002736-50"/>
    </source>
</evidence>
<sequence length="100" mass="10720">MDLMEIKQTALAGTLESSDIQIMLSKGTDGIKITLDSAVEKQFGDQIRDLITKTLQALDITAANVKAVDKGALDCVIKARTIAAAQRALGTTDQPAWEVF</sequence>
<keyword evidence="3 4" id="KW-0597">Phosphoprotein</keyword>
<comment type="function">
    <text evidence="4">Covalent carrier of the coenzyme of citrate lyase.</text>
</comment>
<dbReference type="NCBIfam" id="NF009726">
    <property type="entry name" value="PRK13253.1"/>
    <property type="match status" value="1"/>
</dbReference>
<evidence type="ECO:0000313" key="7">
    <source>
        <dbReference type="Proteomes" id="UP000051955"/>
    </source>
</evidence>
<dbReference type="InterPro" id="IPR006495">
    <property type="entry name" value="CitD"/>
</dbReference>